<feature type="domain" description="Mur ligase C-terminal" evidence="9">
    <location>
        <begin position="319"/>
        <end position="432"/>
    </location>
</feature>
<comment type="similarity">
    <text evidence="7">Belongs to the MurCDEF family.</text>
</comment>
<dbReference type="Proteomes" id="UP000191980">
    <property type="component" value="Unassembled WGS sequence"/>
</dbReference>
<dbReference type="GO" id="GO:0005524">
    <property type="term" value="F:ATP binding"/>
    <property type="evidence" value="ECO:0007669"/>
    <property type="project" value="UniProtKB-UniRule"/>
</dbReference>
<dbReference type="SUPFAM" id="SSF51984">
    <property type="entry name" value="MurCD N-terminal domain"/>
    <property type="match status" value="1"/>
</dbReference>
<dbReference type="Pfam" id="PF08245">
    <property type="entry name" value="Mur_ligase_M"/>
    <property type="match status" value="1"/>
</dbReference>
<protein>
    <recommendedName>
        <fullName evidence="7 8">UDP-N-acetylmuramoylalanine--D-glutamate ligase</fullName>
        <ecNumber evidence="7 8">6.3.2.9</ecNumber>
    </recommendedName>
    <alternativeName>
        <fullName evidence="7">D-glutamic acid-adding enzyme</fullName>
    </alternativeName>
    <alternativeName>
        <fullName evidence="7">UDP-N-acetylmuramoyl-L-alanyl-D-glutamate synthetase</fullName>
    </alternativeName>
</protein>
<feature type="domain" description="Mur ligase central" evidence="10">
    <location>
        <begin position="127"/>
        <end position="296"/>
    </location>
</feature>
<dbReference type="EC" id="6.3.2.9" evidence="7 8"/>
<dbReference type="InterPro" id="IPR036565">
    <property type="entry name" value="Mur-like_cat_sf"/>
</dbReference>
<evidence type="ECO:0000256" key="3">
    <source>
        <dbReference type="ARBA" id="ARBA00022490"/>
    </source>
</evidence>
<dbReference type="InterPro" id="IPR013221">
    <property type="entry name" value="Mur_ligase_cen"/>
</dbReference>
<keyword evidence="7 8" id="KW-0573">Peptidoglycan synthesis</keyword>
<reference evidence="11 12" key="1">
    <citation type="submission" date="2015-12" db="EMBL/GenBank/DDBJ databases">
        <authorList>
            <person name="Shamseldin A."/>
            <person name="Moawad H."/>
            <person name="Abd El-Rahim W.M."/>
            <person name="Sadowsky M.J."/>
        </authorList>
    </citation>
    <scope>NUCLEOTIDE SEQUENCE [LARGE SCALE GENOMIC DNA]</scope>
    <source>
        <strain evidence="11 12">WF1</strain>
    </source>
</reference>
<evidence type="ECO:0000256" key="8">
    <source>
        <dbReference type="RuleBase" id="RU003664"/>
    </source>
</evidence>
<dbReference type="InterPro" id="IPR005762">
    <property type="entry name" value="MurD"/>
</dbReference>
<dbReference type="HAMAP" id="MF_00639">
    <property type="entry name" value="MurD"/>
    <property type="match status" value="1"/>
</dbReference>
<dbReference type="InterPro" id="IPR004101">
    <property type="entry name" value="Mur_ligase_C"/>
</dbReference>
<dbReference type="EMBL" id="LPUF01000001">
    <property type="protein sequence ID" value="OQK17139.1"/>
    <property type="molecule type" value="Genomic_DNA"/>
</dbReference>
<dbReference type="GO" id="GO:0071555">
    <property type="term" value="P:cell wall organization"/>
    <property type="evidence" value="ECO:0007669"/>
    <property type="project" value="UniProtKB-KW"/>
</dbReference>
<dbReference type="PANTHER" id="PTHR43692">
    <property type="entry name" value="UDP-N-ACETYLMURAMOYLALANINE--D-GLUTAMATE LIGASE"/>
    <property type="match status" value="1"/>
</dbReference>
<evidence type="ECO:0000313" key="12">
    <source>
        <dbReference type="Proteomes" id="UP000191980"/>
    </source>
</evidence>
<accession>A0A1V8M6G1</accession>
<dbReference type="STRING" id="1420851.AU255_04360"/>
<dbReference type="SUPFAM" id="SSF53244">
    <property type="entry name" value="MurD-like peptide ligases, peptide-binding domain"/>
    <property type="match status" value="1"/>
</dbReference>
<keyword evidence="7 8" id="KW-0133">Cell shape</keyword>
<dbReference type="InterPro" id="IPR036615">
    <property type="entry name" value="Mur_ligase_C_dom_sf"/>
</dbReference>
<keyword evidence="12" id="KW-1185">Reference proteome</keyword>
<dbReference type="Gene3D" id="3.90.190.20">
    <property type="entry name" value="Mur ligase, C-terminal domain"/>
    <property type="match status" value="1"/>
</dbReference>
<comment type="pathway">
    <text evidence="2 7 8">Cell wall biogenesis; peptidoglycan biosynthesis.</text>
</comment>
<proteinExistence type="inferred from homology"/>
<gene>
    <name evidence="7 11" type="primary">murD</name>
    <name evidence="11" type="ORF">AU255_04360</name>
</gene>
<dbReference type="GO" id="GO:0009252">
    <property type="term" value="P:peptidoglycan biosynthetic process"/>
    <property type="evidence" value="ECO:0007669"/>
    <property type="project" value="UniProtKB-UniRule"/>
</dbReference>
<comment type="caution">
    <text evidence="11">The sequence shown here is derived from an EMBL/GenBank/DDBJ whole genome shotgun (WGS) entry which is preliminary data.</text>
</comment>
<evidence type="ECO:0000256" key="2">
    <source>
        <dbReference type="ARBA" id="ARBA00004752"/>
    </source>
</evidence>
<evidence type="ECO:0000256" key="7">
    <source>
        <dbReference type="HAMAP-Rule" id="MF_00639"/>
    </source>
</evidence>
<name>A0A1V8M6G1_9GAMM</name>
<dbReference type="SUPFAM" id="SSF53623">
    <property type="entry name" value="MurD-like peptide ligases, catalytic domain"/>
    <property type="match status" value="1"/>
</dbReference>
<comment type="catalytic activity">
    <reaction evidence="7 8">
        <text>UDP-N-acetyl-alpha-D-muramoyl-L-alanine + D-glutamate + ATP = UDP-N-acetyl-alpha-D-muramoyl-L-alanyl-D-glutamate + ADP + phosphate + H(+)</text>
        <dbReference type="Rhea" id="RHEA:16429"/>
        <dbReference type="ChEBI" id="CHEBI:15378"/>
        <dbReference type="ChEBI" id="CHEBI:29986"/>
        <dbReference type="ChEBI" id="CHEBI:30616"/>
        <dbReference type="ChEBI" id="CHEBI:43474"/>
        <dbReference type="ChEBI" id="CHEBI:83898"/>
        <dbReference type="ChEBI" id="CHEBI:83900"/>
        <dbReference type="ChEBI" id="CHEBI:456216"/>
        <dbReference type="EC" id="6.3.2.9"/>
    </reaction>
</comment>
<keyword evidence="3 7" id="KW-0963">Cytoplasm</keyword>
<evidence type="ECO:0000259" key="9">
    <source>
        <dbReference type="Pfam" id="PF02875"/>
    </source>
</evidence>
<dbReference type="Pfam" id="PF02875">
    <property type="entry name" value="Mur_ligase_C"/>
    <property type="match status" value="1"/>
</dbReference>
<keyword evidence="7 8" id="KW-0131">Cell cycle</keyword>
<keyword evidence="6 7" id="KW-0067">ATP-binding</keyword>
<comment type="subcellular location">
    <subcellularLocation>
        <location evidence="1 7 8">Cytoplasm</location>
    </subcellularLocation>
</comment>
<keyword evidence="7 8" id="KW-0132">Cell division</keyword>
<dbReference type="RefSeq" id="WP_080521751.1">
    <property type="nucleotide sequence ID" value="NZ_LPUF01000001.1"/>
</dbReference>
<dbReference type="PANTHER" id="PTHR43692:SF1">
    <property type="entry name" value="UDP-N-ACETYLMURAMOYLALANINE--D-GLUTAMATE LIGASE"/>
    <property type="match status" value="1"/>
</dbReference>
<evidence type="ECO:0000313" key="11">
    <source>
        <dbReference type="EMBL" id="OQK17139.1"/>
    </source>
</evidence>
<evidence type="ECO:0000256" key="1">
    <source>
        <dbReference type="ARBA" id="ARBA00004496"/>
    </source>
</evidence>
<dbReference type="GO" id="GO:0005737">
    <property type="term" value="C:cytoplasm"/>
    <property type="evidence" value="ECO:0007669"/>
    <property type="project" value="UniProtKB-SubCell"/>
</dbReference>
<keyword evidence="7 8" id="KW-0961">Cell wall biogenesis/degradation</keyword>
<dbReference type="Gene3D" id="3.40.1190.10">
    <property type="entry name" value="Mur-like, catalytic domain"/>
    <property type="match status" value="1"/>
</dbReference>
<dbReference type="Gene3D" id="3.40.50.720">
    <property type="entry name" value="NAD(P)-binding Rossmann-like Domain"/>
    <property type="match status" value="1"/>
</dbReference>
<dbReference type="Pfam" id="PF21799">
    <property type="entry name" value="MurD-like_N"/>
    <property type="match status" value="1"/>
</dbReference>
<evidence type="ECO:0000256" key="4">
    <source>
        <dbReference type="ARBA" id="ARBA00022598"/>
    </source>
</evidence>
<keyword evidence="5 7" id="KW-0547">Nucleotide-binding</keyword>
<dbReference type="GO" id="GO:0008764">
    <property type="term" value="F:UDP-N-acetylmuramoylalanine-D-glutamate ligase activity"/>
    <property type="evidence" value="ECO:0007669"/>
    <property type="project" value="UniProtKB-UniRule"/>
</dbReference>
<comment type="function">
    <text evidence="7 8">Cell wall formation. Catalyzes the addition of glutamate to the nucleotide precursor UDP-N-acetylmuramoyl-L-alanine (UMA).</text>
</comment>
<organism evidence="11 12">
    <name type="scientific">Methyloprofundus sedimenti</name>
    <dbReference type="NCBI Taxonomy" id="1420851"/>
    <lineage>
        <taxon>Bacteria</taxon>
        <taxon>Pseudomonadati</taxon>
        <taxon>Pseudomonadota</taxon>
        <taxon>Gammaproteobacteria</taxon>
        <taxon>Methylococcales</taxon>
        <taxon>Methylococcaceae</taxon>
        <taxon>Methyloprofundus</taxon>
    </lineage>
</organism>
<dbReference type="GO" id="GO:0008360">
    <property type="term" value="P:regulation of cell shape"/>
    <property type="evidence" value="ECO:0007669"/>
    <property type="project" value="UniProtKB-KW"/>
</dbReference>
<feature type="binding site" evidence="7">
    <location>
        <begin position="129"/>
        <end position="135"/>
    </location>
    <ligand>
        <name>ATP</name>
        <dbReference type="ChEBI" id="CHEBI:30616"/>
    </ligand>
</feature>
<dbReference type="AlphaFoldDB" id="A0A1V8M6G1"/>
<dbReference type="UniPathway" id="UPA00219"/>
<dbReference type="NCBIfam" id="TIGR01087">
    <property type="entry name" value="murD"/>
    <property type="match status" value="1"/>
</dbReference>
<dbReference type="GO" id="GO:0051301">
    <property type="term" value="P:cell division"/>
    <property type="evidence" value="ECO:0007669"/>
    <property type="project" value="UniProtKB-KW"/>
</dbReference>
<keyword evidence="4 7" id="KW-0436">Ligase</keyword>
<evidence type="ECO:0000256" key="6">
    <source>
        <dbReference type="ARBA" id="ARBA00022840"/>
    </source>
</evidence>
<dbReference type="OrthoDB" id="9809796at2"/>
<sequence>MKNDDILKALDTRFSLNKQNSKVIVVGLGITGLSVAKFLHNLGLQFAMVDSRKNPPFNDELLAEMPDVAVFTDGFDPAVFDVATHIIVSPGVSMQEPIIQQTIARGARSLSDIDLFACAVDKPVVTITGSNGKSTVTTLLGDMAKAANKKVAVGGNLGIPALDLLNDEIEIYILELSSFQLERTSQLNAVAATVLNISADHMDRYANLDAYIEQKHKVYAGNGVMLINLDCPYAASIKPSNRDVLTFSLKGNADYCVIETANGRSLAFHGRAIFPVDKLLISGVHNQSNALAALALGAVIGLPETAMCAALGRFKGLKHRMQFVANINEVCWVNDSKATNVGACVAALQGFKDSSVVLIAGGDAKAADMSDLVSVLQEKVKALLLIGKDSQLIQQAVNDCIPVLDVGTLKKAVKKAQTIAQAGDTVLLSPACASLDQFANYKERGAQFVAEVKALEQ</sequence>
<evidence type="ECO:0000259" key="10">
    <source>
        <dbReference type="Pfam" id="PF08245"/>
    </source>
</evidence>
<evidence type="ECO:0000256" key="5">
    <source>
        <dbReference type="ARBA" id="ARBA00022741"/>
    </source>
</evidence>